<dbReference type="EMBL" id="JACSQE010000012">
    <property type="protein sequence ID" value="MBD7999800.1"/>
    <property type="molecule type" value="Genomic_DNA"/>
</dbReference>
<feature type="binding site" evidence="4">
    <location>
        <position position="384"/>
    </location>
    <ligand>
        <name>substrate</name>
    </ligand>
</feature>
<evidence type="ECO:0000259" key="6">
    <source>
        <dbReference type="SMART" id="SM01005"/>
    </source>
</evidence>
<feature type="active site" description="Proton acceptor; specific for L-alanine" evidence="4">
    <location>
        <position position="318"/>
    </location>
</feature>
<dbReference type="Proteomes" id="UP000633601">
    <property type="component" value="Unassembled WGS sequence"/>
</dbReference>
<dbReference type="PRINTS" id="PR00992">
    <property type="entry name" value="ALARACEMASE"/>
</dbReference>
<dbReference type="EC" id="5.1.1.1" evidence="4"/>
<keyword evidence="3 4" id="KW-0413">Isomerase</keyword>
<dbReference type="NCBIfam" id="TIGR00492">
    <property type="entry name" value="alr"/>
    <property type="match status" value="1"/>
</dbReference>
<feature type="compositionally biased region" description="Basic residues" evidence="5">
    <location>
        <begin position="1"/>
        <end position="12"/>
    </location>
</feature>
<dbReference type="SUPFAM" id="SSF50621">
    <property type="entry name" value="Alanine racemase C-terminal domain-like"/>
    <property type="match status" value="1"/>
</dbReference>
<dbReference type="CDD" id="cd00430">
    <property type="entry name" value="PLPDE_III_AR"/>
    <property type="match status" value="1"/>
</dbReference>
<dbReference type="Pfam" id="PF00842">
    <property type="entry name" value="Ala_racemase_C"/>
    <property type="match status" value="1"/>
</dbReference>
<dbReference type="HAMAP" id="MF_01201">
    <property type="entry name" value="Ala_racemase"/>
    <property type="match status" value="1"/>
</dbReference>
<feature type="domain" description="Alanine racemase C-terminal" evidence="6">
    <location>
        <begin position="297"/>
        <end position="447"/>
    </location>
</feature>
<dbReference type="InterPro" id="IPR001608">
    <property type="entry name" value="Ala_racemase_N"/>
</dbReference>
<feature type="binding site" evidence="4">
    <location>
        <position position="184"/>
    </location>
    <ligand>
        <name>substrate</name>
    </ligand>
</feature>
<gene>
    <name evidence="7" type="primary">alr</name>
    <name evidence="7" type="ORF">H9640_14700</name>
</gene>
<evidence type="ECO:0000256" key="1">
    <source>
        <dbReference type="ARBA" id="ARBA00001933"/>
    </source>
</evidence>
<dbReference type="InterPro" id="IPR029066">
    <property type="entry name" value="PLP-binding_barrel"/>
</dbReference>
<dbReference type="InterPro" id="IPR000821">
    <property type="entry name" value="Ala_racemase"/>
</dbReference>
<name>A0ABR8V4T2_9CELL</name>
<evidence type="ECO:0000256" key="4">
    <source>
        <dbReference type="HAMAP-Rule" id="MF_01201"/>
    </source>
</evidence>
<dbReference type="GO" id="GO:0008784">
    <property type="term" value="F:alanine racemase activity"/>
    <property type="evidence" value="ECO:0007669"/>
    <property type="project" value="UniProtKB-EC"/>
</dbReference>
<keyword evidence="8" id="KW-1185">Reference proteome</keyword>
<comment type="catalytic activity">
    <reaction evidence="4">
        <text>L-alanine = D-alanine</text>
        <dbReference type="Rhea" id="RHEA:20249"/>
        <dbReference type="ChEBI" id="CHEBI:57416"/>
        <dbReference type="ChEBI" id="CHEBI:57972"/>
        <dbReference type="EC" id="5.1.1.1"/>
    </reaction>
</comment>
<accession>A0ABR8V4T2</accession>
<evidence type="ECO:0000256" key="5">
    <source>
        <dbReference type="SAM" id="MobiDB-lite"/>
    </source>
</evidence>
<organism evidence="7 8">
    <name type="scientific">Oerskovia gallyi</name>
    <dbReference type="NCBI Taxonomy" id="2762226"/>
    <lineage>
        <taxon>Bacteria</taxon>
        <taxon>Bacillati</taxon>
        <taxon>Actinomycetota</taxon>
        <taxon>Actinomycetes</taxon>
        <taxon>Micrococcales</taxon>
        <taxon>Cellulomonadaceae</taxon>
        <taxon>Oerskovia</taxon>
    </lineage>
</organism>
<evidence type="ECO:0000313" key="7">
    <source>
        <dbReference type="EMBL" id="MBD7999800.1"/>
    </source>
</evidence>
<evidence type="ECO:0000256" key="3">
    <source>
        <dbReference type="ARBA" id="ARBA00023235"/>
    </source>
</evidence>
<protein>
    <recommendedName>
        <fullName evidence="4">Alanine racemase</fullName>
        <ecNumber evidence="4">5.1.1.1</ecNumber>
    </recommendedName>
</protein>
<sequence length="494" mass="51512">MRHRRRCPRRRVKEPVRESVTVSPFSDPRHGSADDVTPLTAAGAPRPADYFPARAVIDLGAIRSNVEALASRASTAQVMAVVKADAYGHGLLPSARAALAGGATWLGTAQVSEALALRAAGVRPDQARILTWLYAPGAPLQALVEAEIDVSVASVWALQELAEAARAAGRPARAHLKIDTGLGRNGIMPDQLPAALDAALRAEAEGVLSVVGIWSHFAFADEPEHPTVLRQVEVFDDAVRTAESAGARFEVRHLANSAATLTNPRVHYDLVRPGLAVYGLSPVPQLGTPDDFGLTPAMTLEAELATVKRVPEGQGVSYAHAYTTSQATVLGVVPLGYADGIPRHASGALPERPGGPVLVGGPVDEAGGVDGTGRVLHVAGRVCMDQFVLDLGPYAAEQAGDVVTLFGPGTGLARGGAPTAEDWALAAGTISYEITTRLGARVPRVYRDGGASGPTADLTTGASGALGTPAAARPDRAQDHTLRERTHDDQEWLS</sequence>
<keyword evidence="2 4" id="KW-0663">Pyridoxal phosphate</keyword>
<feature type="compositionally biased region" description="Basic and acidic residues" evidence="5">
    <location>
        <begin position="473"/>
        <end position="494"/>
    </location>
</feature>
<comment type="similarity">
    <text evidence="4">Belongs to the alanine racemase family.</text>
</comment>
<dbReference type="Pfam" id="PF01168">
    <property type="entry name" value="Ala_racemase_N"/>
    <property type="match status" value="1"/>
</dbReference>
<evidence type="ECO:0000256" key="2">
    <source>
        <dbReference type="ARBA" id="ARBA00022898"/>
    </source>
</evidence>
<proteinExistence type="inferred from homology"/>
<dbReference type="PANTHER" id="PTHR30511">
    <property type="entry name" value="ALANINE RACEMASE"/>
    <property type="match status" value="1"/>
</dbReference>
<comment type="cofactor">
    <cofactor evidence="1 4">
        <name>pyridoxal 5'-phosphate</name>
        <dbReference type="ChEBI" id="CHEBI:597326"/>
    </cofactor>
</comment>
<comment type="pathway">
    <text evidence="4">Amino-acid biosynthesis; D-alanine biosynthesis; D-alanine from L-alanine: step 1/1.</text>
</comment>
<evidence type="ECO:0000313" key="8">
    <source>
        <dbReference type="Proteomes" id="UP000633601"/>
    </source>
</evidence>
<reference evidence="7 8" key="1">
    <citation type="submission" date="2020-08" db="EMBL/GenBank/DDBJ databases">
        <title>A Genomic Blueprint of the Chicken Gut Microbiome.</title>
        <authorList>
            <person name="Gilroy R."/>
            <person name="Ravi A."/>
            <person name="Getino M."/>
            <person name="Pursley I."/>
            <person name="Horton D.L."/>
            <person name="Alikhan N.-F."/>
            <person name="Baker D."/>
            <person name="Gharbi K."/>
            <person name="Hall N."/>
            <person name="Watson M."/>
            <person name="Adriaenssens E.M."/>
            <person name="Foster-Nyarko E."/>
            <person name="Jarju S."/>
            <person name="Secka A."/>
            <person name="Antonio M."/>
            <person name="Oren A."/>
            <person name="Chaudhuri R."/>
            <person name="La Ragione R.M."/>
            <person name="Hildebrand F."/>
            <person name="Pallen M.J."/>
        </authorList>
    </citation>
    <scope>NUCLEOTIDE SEQUENCE [LARGE SCALE GENOMIC DNA]</scope>
    <source>
        <strain evidence="7 8">Sa2CUA8</strain>
    </source>
</reference>
<feature type="modified residue" description="N6-(pyridoxal phosphate)lysine" evidence="4">
    <location>
        <position position="83"/>
    </location>
</feature>
<dbReference type="PROSITE" id="PS00395">
    <property type="entry name" value="ALANINE_RACEMASE"/>
    <property type="match status" value="1"/>
</dbReference>
<feature type="active site" description="Proton acceptor; specific for D-alanine" evidence="4">
    <location>
        <position position="83"/>
    </location>
</feature>
<comment type="function">
    <text evidence="4">Catalyzes the interconversion of L-alanine and D-alanine. May also act on other amino acids.</text>
</comment>
<dbReference type="InterPro" id="IPR009006">
    <property type="entry name" value="Ala_racemase/Decarboxylase_C"/>
</dbReference>
<dbReference type="InterPro" id="IPR011079">
    <property type="entry name" value="Ala_racemase_C"/>
</dbReference>
<comment type="caution">
    <text evidence="7">The sequence shown here is derived from an EMBL/GenBank/DDBJ whole genome shotgun (WGS) entry which is preliminary data.</text>
</comment>
<feature type="region of interest" description="Disordered" evidence="5">
    <location>
        <begin position="451"/>
        <end position="494"/>
    </location>
</feature>
<dbReference type="InterPro" id="IPR020622">
    <property type="entry name" value="Ala_racemase_pyridoxalP-BS"/>
</dbReference>
<feature type="region of interest" description="Disordered" evidence="5">
    <location>
        <begin position="1"/>
        <end position="41"/>
    </location>
</feature>
<dbReference type="SUPFAM" id="SSF51419">
    <property type="entry name" value="PLP-binding barrel"/>
    <property type="match status" value="1"/>
</dbReference>
<dbReference type="Gene3D" id="2.40.37.10">
    <property type="entry name" value="Lyase, Ornithine Decarboxylase, Chain A, domain 1"/>
    <property type="match status" value="1"/>
</dbReference>
<dbReference type="Gene3D" id="3.20.20.10">
    <property type="entry name" value="Alanine racemase"/>
    <property type="match status" value="1"/>
</dbReference>
<dbReference type="PANTHER" id="PTHR30511:SF0">
    <property type="entry name" value="ALANINE RACEMASE, CATABOLIC-RELATED"/>
    <property type="match status" value="1"/>
</dbReference>
<dbReference type="SMART" id="SM01005">
    <property type="entry name" value="Ala_racemase_C"/>
    <property type="match status" value="1"/>
</dbReference>